<protein>
    <recommendedName>
        <fullName evidence="3">Carboxypeptidase-like regulatory domain-containing protein</fullName>
    </recommendedName>
</protein>
<sequence length="256" mass="28656">MSHKVFIILVFFVLTPLTFAQTITLQGRVQSSAEVANIHVINQTAQKFTITNAEGAFNIDVALNDTLVFSSIQHKKQVIVVNATIVNNQTLLVVLEEHVNELNQVVVGKLLTGNIRSDVSNVEGEPMTALKAGIPSYQGPLKTQSERRLIEATSGGGLIPFAPIINALSGRTKELKKRVELEEKSELIKSYKHKFSEALFAKQPLPPGFIWEFFYFVSEQPDFLERCKDKTDVVVLEYLLEKRAVFNKNRGQVSEK</sequence>
<proteinExistence type="predicted"/>
<organism evidence="1 2">
    <name type="scientific">Bizionia sediminis</name>
    <dbReference type="NCBI Taxonomy" id="1737064"/>
    <lineage>
        <taxon>Bacteria</taxon>
        <taxon>Pseudomonadati</taxon>
        <taxon>Bacteroidota</taxon>
        <taxon>Flavobacteriia</taxon>
        <taxon>Flavobacteriales</taxon>
        <taxon>Flavobacteriaceae</taxon>
        <taxon>Bizionia</taxon>
    </lineage>
</organism>
<dbReference type="Pfam" id="PF13715">
    <property type="entry name" value="CarbopepD_reg_2"/>
    <property type="match status" value="1"/>
</dbReference>
<evidence type="ECO:0000313" key="1">
    <source>
        <dbReference type="EMBL" id="MFD2551883.1"/>
    </source>
</evidence>
<dbReference type="SUPFAM" id="SSF49464">
    <property type="entry name" value="Carboxypeptidase regulatory domain-like"/>
    <property type="match status" value="1"/>
</dbReference>
<evidence type="ECO:0008006" key="3">
    <source>
        <dbReference type="Google" id="ProtNLM"/>
    </source>
</evidence>
<reference evidence="2" key="1">
    <citation type="journal article" date="2019" name="Int. J. Syst. Evol. Microbiol.">
        <title>The Global Catalogue of Microorganisms (GCM) 10K type strain sequencing project: providing services to taxonomists for standard genome sequencing and annotation.</title>
        <authorList>
            <consortium name="The Broad Institute Genomics Platform"/>
            <consortium name="The Broad Institute Genome Sequencing Center for Infectious Disease"/>
            <person name="Wu L."/>
            <person name="Ma J."/>
        </authorList>
    </citation>
    <scope>NUCLEOTIDE SEQUENCE [LARGE SCALE GENOMIC DNA]</scope>
    <source>
        <strain evidence="2">KCTC 42587</strain>
    </source>
</reference>
<accession>A0ABW5KU99</accession>
<gene>
    <name evidence="1" type="ORF">ACFSQP_08650</name>
</gene>
<dbReference type="RefSeq" id="WP_376893471.1">
    <property type="nucleotide sequence ID" value="NZ_JBHULS010000003.1"/>
</dbReference>
<dbReference type="InterPro" id="IPR008969">
    <property type="entry name" value="CarboxyPept-like_regulatory"/>
</dbReference>
<dbReference type="Proteomes" id="UP001597472">
    <property type="component" value="Unassembled WGS sequence"/>
</dbReference>
<name>A0ABW5KU99_9FLAO</name>
<evidence type="ECO:0000313" key="2">
    <source>
        <dbReference type="Proteomes" id="UP001597472"/>
    </source>
</evidence>
<keyword evidence="2" id="KW-1185">Reference proteome</keyword>
<comment type="caution">
    <text evidence="1">The sequence shown here is derived from an EMBL/GenBank/DDBJ whole genome shotgun (WGS) entry which is preliminary data.</text>
</comment>
<dbReference type="EMBL" id="JBHULS010000003">
    <property type="protein sequence ID" value="MFD2551883.1"/>
    <property type="molecule type" value="Genomic_DNA"/>
</dbReference>